<evidence type="ECO:0000313" key="3">
    <source>
        <dbReference type="Proteomes" id="UP001211065"/>
    </source>
</evidence>
<dbReference type="Proteomes" id="UP001211065">
    <property type="component" value="Unassembled WGS sequence"/>
</dbReference>
<comment type="caution">
    <text evidence="2">The sequence shown here is derived from an EMBL/GenBank/DDBJ whole genome shotgun (WGS) entry which is preliminary data.</text>
</comment>
<feature type="region of interest" description="Disordered" evidence="1">
    <location>
        <begin position="1"/>
        <end position="59"/>
    </location>
</feature>
<evidence type="ECO:0000256" key="1">
    <source>
        <dbReference type="SAM" id="MobiDB-lite"/>
    </source>
</evidence>
<name>A0AAD5U0G0_9FUNG</name>
<feature type="compositionally biased region" description="Basic and acidic residues" evidence="1">
    <location>
        <begin position="1"/>
        <end position="12"/>
    </location>
</feature>
<organism evidence="2 3">
    <name type="scientific">Clydaea vesicula</name>
    <dbReference type="NCBI Taxonomy" id="447962"/>
    <lineage>
        <taxon>Eukaryota</taxon>
        <taxon>Fungi</taxon>
        <taxon>Fungi incertae sedis</taxon>
        <taxon>Chytridiomycota</taxon>
        <taxon>Chytridiomycota incertae sedis</taxon>
        <taxon>Chytridiomycetes</taxon>
        <taxon>Lobulomycetales</taxon>
        <taxon>Lobulomycetaceae</taxon>
        <taxon>Clydaea</taxon>
    </lineage>
</organism>
<reference evidence="2" key="1">
    <citation type="submission" date="2020-05" db="EMBL/GenBank/DDBJ databases">
        <title>Phylogenomic resolution of chytrid fungi.</title>
        <authorList>
            <person name="Stajich J.E."/>
            <person name="Amses K."/>
            <person name="Simmons R."/>
            <person name="Seto K."/>
            <person name="Myers J."/>
            <person name="Bonds A."/>
            <person name="Quandt C.A."/>
            <person name="Barry K."/>
            <person name="Liu P."/>
            <person name="Grigoriev I."/>
            <person name="Longcore J.E."/>
            <person name="James T.Y."/>
        </authorList>
    </citation>
    <scope>NUCLEOTIDE SEQUENCE</scope>
    <source>
        <strain evidence="2">JEL0476</strain>
    </source>
</reference>
<feature type="compositionally biased region" description="Basic and acidic residues" evidence="1">
    <location>
        <begin position="21"/>
        <end position="59"/>
    </location>
</feature>
<accession>A0AAD5U0G0</accession>
<dbReference type="EMBL" id="JADGJW010000410">
    <property type="protein sequence ID" value="KAJ3217781.1"/>
    <property type="molecule type" value="Genomic_DNA"/>
</dbReference>
<proteinExistence type="predicted"/>
<protein>
    <submittedName>
        <fullName evidence="2">Uncharacterized protein</fullName>
    </submittedName>
</protein>
<sequence length="59" mass="6631">MTKSDPDIKEHISVNSPADGKQSHGEKPIVTKVKMTENEREIVGEKPTKLTERKDESAR</sequence>
<evidence type="ECO:0000313" key="2">
    <source>
        <dbReference type="EMBL" id="KAJ3217781.1"/>
    </source>
</evidence>
<keyword evidence="3" id="KW-1185">Reference proteome</keyword>
<gene>
    <name evidence="2" type="ORF">HK099_005349</name>
</gene>
<dbReference type="AlphaFoldDB" id="A0AAD5U0G0"/>